<evidence type="ECO:0000256" key="2">
    <source>
        <dbReference type="SAM" id="Phobius"/>
    </source>
</evidence>
<dbReference type="GO" id="GO:0003677">
    <property type="term" value="F:DNA binding"/>
    <property type="evidence" value="ECO:0007669"/>
    <property type="project" value="UniProtKB-KW"/>
</dbReference>
<dbReference type="PROSITE" id="PS50943">
    <property type="entry name" value="HTH_CROC1"/>
    <property type="match status" value="1"/>
</dbReference>
<dbReference type="SUPFAM" id="SSF47413">
    <property type="entry name" value="lambda repressor-like DNA-binding domains"/>
    <property type="match status" value="1"/>
</dbReference>
<evidence type="ECO:0000313" key="4">
    <source>
        <dbReference type="EMBL" id="MBE8614622.1"/>
    </source>
</evidence>
<dbReference type="InterPro" id="IPR010982">
    <property type="entry name" value="Lambda_DNA-bd_dom_sf"/>
</dbReference>
<keyword evidence="2" id="KW-0812">Transmembrane</keyword>
<keyword evidence="2" id="KW-0472">Membrane</keyword>
<feature type="transmembrane region" description="Helical" evidence="2">
    <location>
        <begin position="115"/>
        <end position="136"/>
    </location>
</feature>
<reference evidence="4" key="1">
    <citation type="submission" date="2017-12" db="EMBL/GenBank/DDBJ databases">
        <title>Genome sequencing and analysis.</title>
        <authorList>
            <person name="Huang Y.-T."/>
        </authorList>
    </citation>
    <scope>NUCLEOTIDE SEQUENCE</scope>
    <source>
        <strain evidence="4">VGH116</strain>
    </source>
</reference>
<evidence type="ECO:0000313" key="5">
    <source>
        <dbReference type="Proteomes" id="UP000650477"/>
    </source>
</evidence>
<sequence length="193" mass="22172">MTVAEKIKTYRLRKAWSQEQLAEVASLSVRTVQRTEKGQKPNLETLSAIASAFGVNVSDLSEDTCVASQALDEHISEAKIQVAQETRFYRILITAVLVCTALMIINYLFTPESYWSVVVAVIWGGLVIFRGIRVFIMRGEIVLWQQRRLQKILRPGNKRLDNKTTEKCWCADSPVLKKINFRNRDKLWILHSF</sequence>
<dbReference type="Pfam" id="PF13239">
    <property type="entry name" value="2TM"/>
    <property type="match status" value="1"/>
</dbReference>
<dbReference type="AlphaFoldDB" id="A0A8I0U6Z0"/>
<accession>A0A8I0U6Z0</accession>
<name>A0A8I0U6Z0_MORMO</name>
<dbReference type="Gene3D" id="1.10.260.40">
    <property type="entry name" value="lambda repressor-like DNA-binding domains"/>
    <property type="match status" value="1"/>
</dbReference>
<organism evidence="4 5">
    <name type="scientific">Morganella morganii</name>
    <name type="common">Proteus morganii</name>
    <dbReference type="NCBI Taxonomy" id="582"/>
    <lineage>
        <taxon>Bacteria</taxon>
        <taxon>Pseudomonadati</taxon>
        <taxon>Pseudomonadota</taxon>
        <taxon>Gammaproteobacteria</taxon>
        <taxon>Enterobacterales</taxon>
        <taxon>Morganellaceae</taxon>
        <taxon>Morganella</taxon>
    </lineage>
</organism>
<protein>
    <submittedName>
        <fullName evidence="4">DNA-binding protein</fullName>
    </submittedName>
</protein>
<comment type="caution">
    <text evidence="4">The sequence shown here is derived from an EMBL/GenBank/DDBJ whole genome shotgun (WGS) entry which is preliminary data.</text>
</comment>
<feature type="domain" description="HTH cro/C1-type" evidence="3">
    <location>
        <begin position="7"/>
        <end position="60"/>
    </location>
</feature>
<keyword evidence="1 4" id="KW-0238">DNA-binding</keyword>
<dbReference type="Pfam" id="PF01381">
    <property type="entry name" value="HTH_3"/>
    <property type="match status" value="1"/>
</dbReference>
<dbReference type="InterPro" id="IPR001387">
    <property type="entry name" value="Cro/C1-type_HTH"/>
</dbReference>
<dbReference type="CDD" id="cd00093">
    <property type="entry name" value="HTH_XRE"/>
    <property type="match status" value="1"/>
</dbReference>
<dbReference type="PANTHER" id="PTHR46558">
    <property type="entry name" value="TRACRIPTIONAL REGULATORY PROTEIN-RELATED-RELATED"/>
    <property type="match status" value="1"/>
</dbReference>
<evidence type="ECO:0000256" key="1">
    <source>
        <dbReference type="ARBA" id="ARBA00023125"/>
    </source>
</evidence>
<dbReference type="SMART" id="SM00530">
    <property type="entry name" value="HTH_XRE"/>
    <property type="match status" value="1"/>
</dbReference>
<dbReference type="Proteomes" id="UP000650477">
    <property type="component" value="Unassembled WGS sequence"/>
</dbReference>
<dbReference type="InterPro" id="IPR025698">
    <property type="entry name" value="2TM_dom"/>
</dbReference>
<evidence type="ECO:0000259" key="3">
    <source>
        <dbReference type="PROSITE" id="PS50943"/>
    </source>
</evidence>
<proteinExistence type="predicted"/>
<dbReference type="PANTHER" id="PTHR46558:SF15">
    <property type="entry name" value="HELIX-TURN-HELIX DOMAIN PROTEIN"/>
    <property type="match status" value="1"/>
</dbReference>
<feature type="transmembrane region" description="Helical" evidence="2">
    <location>
        <begin position="88"/>
        <end position="109"/>
    </location>
</feature>
<dbReference type="EMBL" id="PKLF01000032">
    <property type="protein sequence ID" value="MBE8614622.1"/>
    <property type="molecule type" value="Genomic_DNA"/>
</dbReference>
<keyword evidence="2" id="KW-1133">Transmembrane helix</keyword>
<gene>
    <name evidence="4" type="ORF">CYG68_19940</name>
</gene>